<organism evidence="2 3">
    <name type="scientific">Phaeosphaeria nodorum (strain SN15 / ATCC MYA-4574 / FGSC 10173)</name>
    <name type="common">Glume blotch fungus</name>
    <name type="synonym">Parastagonospora nodorum</name>
    <dbReference type="NCBI Taxonomy" id="321614"/>
    <lineage>
        <taxon>Eukaryota</taxon>
        <taxon>Fungi</taxon>
        <taxon>Dikarya</taxon>
        <taxon>Ascomycota</taxon>
        <taxon>Pezizomycotina</taxon>
        <taxon>Dothideomycetes</taxon>
        <taxon>Pleosporomycetidae</taxon>
        <taxon>Pleosporales</taxon>
        <taxon>Pleosporineae</taxon>
        <taxon>Phaeosphaeriaceae</taxon>
        <taxon>Parastagonospora</taxon>
    </lineage>
</organism>
<dbReference type="RefSeq" id="XP_001797173.1">
    <property type="nucleotide sequence ID" value="XM_001797121.1"/>
</dbReference>
<sequence>MLHNVGGVTQFEHTAIVHDVHEGNVEVRLVYMYLVTIGPSRSPAPGSPRINTSDDDRDFVLP</sequence>
<evidence type="ECO:0000313" key="3">
    <source>
        <dbReference type="Proteomes" id="UP000001055"/>
    </source>
</evidence>
<evidence type="ECO:0000256" key="1">
    <source>
        <dbReference type="SAM" id="MobiDB-lite"/>
    </source>
</evidence>
<gene>
    <name evidence="2" type="ORF">SNOG_06811</name>
</gene>
<accession>Q0UN53</accession>
<evidence type="ECO:0000313" key="2">
    <source>
        <dbReference type="EMBL" id="EAT85462.1"/>
    </source>
</evidence>
<dbReference type="Proteomes" id="UP000001055">
    <property type="component" value="Unassembled WGS sequence"/>
</dbReference>
<name>Q0UN53_PHANO</name>
<feature type="compositionally biased region" description="Low complexity" evidence="1">
    <location>
        <begin position="38"/>
        <end position="49"/>
    </location>
</feature>
<feature type="compositionally biased region" description="Acidic residues" evidence="1">
    <location>
        <begin position="53"/>
        <end position="62"/>
    </location>
</feature>
<dbReference type="KEGG" id="pno:SNOG_06811"/>
<dbReference type="EMBL" id="CH445334">
    <property type="protein sequence ID" value="EAT85462.1"/>
    <property type="molecule type" value="Genomic_DNA"/>
</dbReference>
<feature type="region of interest" description="Disordered" evidence="1">
    <location>
        <begin position="38"/>
        <end position="62"/>
    </location>
</feature>
<protein>
    <submittedName>
        <fullName evidence="2">Uncharacterized protein</fullName>
    </submittedName>
</protein>
<dbReference type="AlphaFoldDB" id="Q0UN53"/>
<dbReference type="InParanoid" id="Q0UN53"/>
<reference evidence="3" key="1">
    <citation type="journal article" date="2007" name="Plant Cell">
        <title>Dothideomycete-plant interactions illuminated by genome sequencing and EST analysis of the wheat pathogen Stagonospora nodorum.</title>
        <authorList>
            <person name="Hane J.K."/>
            <person name="Lowe R.G."/>
            <person name="Solomon P.S."/>
            <person name="Tan K.C."/>
            <person name="Schoch C.L."/>
            <person name="Spatafora J.W."/>
            <person name="Crous P.W."/>
            <person name="Kodira C."/>
            <person name="Birren B.W."/>
            <person name="Galagan J.E."/>
            <person name="Torriani S.F."/>
            <person name="McDonald B.A."/>
            <person name="Oliver R.P."/>
        </authorList>
    </citation>
    <scope>NUCLEOTIDE SEQUENCE [LARGE SCALE GENOMIC DNA]</scope>
    <source>
        <strain evidence="3">SN15 / ATCC MYA-4574 / FGSC 10173</strain>
    </source>
</reference>
<proteinExistence type="predicted"/>
<dbReference type="GeneID" id="5974063"/>